<reference evidence="1" key="1">
    <citation type="submission" date="2023-07" db="EMBL/GenBank/DDBJ databases">
        <title>A chromosome-level genome assembly of Lolium multiflorum.</title>
        <authorList>
            <person name="Chen Y."/>
            <person name="Copetti D."/>
            <person name="Kolliker R."/>
            <person name="Studer B."/>
        </authorList>
    </citation>
    <scope>NUCLEOTIDE SEQUENCE</scope>
    <source>
        <strain evidence="1">02402/16</strain>
        <tissue evidence="1">Leaf</tissue>
    </source>
</reference>
<sequence>MGPALFQQHQGRLRWPAGDQHLRLFPEGKKNNQLGVHLQHLSVSPSAITGDAVCAGAGIAEVSELAYYEPIRSPLLTHACTAPVQDNAARIDDCAAVVTAAWLELLLVHGVVAVEAREQAAVASGPTTLATGTTRAC</sequence>
<dbReference type="PANTHER" id="PTHR33199:SF8">
    <property type="entry name" value="MACPF DOMAIN-CONTAINING PROTEIN NSL1"/>
    <property type="match status" value="1"/>
</dbReference>
<dbReference type="GO" id="GO:0009626">
    <property type="term" value="P:plant-type hypersensitive response"/>
    <property type="evidence" value="ECO:0007669"/>
    <property type="project" value="TreeGrafter"/>
</dbReference>
<gene>
    <name evidence="1" type="ORF">QYE76_021774</name>
</gene>
<name>A0AAD8R9N8_LOLMU</name>
<evidence type="ECO:0000313" key="2">
    <source>
        <dbReference type="Proteomes" id="UP001231189"/>
    </source>
</evidence>
<dbReference type="InterPro" id="IPR044663">
    <property type="entry name" value="CAD1/NSL1-like"/>
</dbReference>
<dbReference type="GO" id="GO:0005886">
    <property type="term" value="C:plasma membrane"/>
    <property type="evidence" value="ECO:0007669"/>
    <property type="project" value="TreeGrafter"/>
</dbReference>
<dbReference type="AlphaFoldDB" id="A0AAD8R9N8"/>
<dbReference type="PANTHER" id="PTHR33199">
    <property type="entry name" value="MACPF DOMAIN-CONTAINING PROTEIN CAD1"/>
    <property type="match status" value="1"/>
</dbReference>
<dbReference type="EMBL" id="JAUUTY010000006">
    <property type="protein sequence ID" value="KAK1616257.1"/>
    <property type="molecule type" value="Genomic_DNA"/>
</dbReference>
<protein>
    <submittedName>
        <fullName evidence="1">Uncharacterized protein</fullName>
    </submittedName>
</protein>
<keyword evidence="2" id="KW-1185">Reference proteome</keyword>
<accession>A0AAD8R9N8</accession>
<dbReference type="GO" id="GO:2000031">
    <property type="term" value="P:regulation of salicylic acid mediated signaling pathway"/>
    <property type="evidence" value="ECO:0007669"/>
    <property type="project" value="InterPro"/>
</dbReference>
<dbReference type="Proteomes" id="UP001231189">
    <property type="component" value="Unassembled WGS sequence"/>
</dbReference>
<evidence type="ECO:0000313" key="1">
    <source>
        <dbReference type="EMBL" id="KAK1616257.1"/>
    </source>
</evidence>
<organism evidence="1 2">
    <name type="scientific">Lolium multiflorum</name>
    <name type="common">Italian ryegrass</name>
    <name type="synonym">Lolium perenne subsp. multiflorum</name>
    <dbReference type="NCBI Taxonomy" id="4521"/>
    <lineage>
        <taxon>Eukaryota</taxon>
        <taxon>Viridiplantae</taxon>
        <taxon>Streptophyta</taxon>
        <taxon>Embryophyta</taxon>
        <taxon>Tracheophyta</taxon>
        <taxon>Spermatophyta</taxon>
        <taxon>Magnoliopsida</taxon>
        <taxon>Liliopsida</taxon>
        <taxon>Poales</taxon>
        <taxon>Poaceae</taxon>
        <taxon>BOP clade</taxon>
        <taxon>Pooideae</taxon>
        <taxon>Poodae</taxon>
        <taxon>Poeae</taxon>
        <taxon>Poeae Chloroplast Group 2 (Poeae type)</taxon>
        <taxon>Loliodinae</taxon>
        <taxon>Loliinae</taxon>
        <taxon>Lolium</taxon>
    </lineage>
</organism>
<comment type="caution">
    <text evidence="1">The sequence shown here is derived from an EMBL/GenBank/DDBJ whole genome shotgun (WGS) entry which is preliminary data.</text>
</comment>
<proteinExistence type="predicted"/>